<protein>
    <recommendedName>
        <fullName evidence="1">DUF3885 domain-containing protein</fullName>
    </recommendedName>
</protein>
<feature type="domain" description="DUF3885" evidence="1">
    <location>
        <begin position="6"/>
        <end position="209"/>
    </location>
</feature>
<sequence>MKRVVDSFLEENFPGLSLNPGLFYAWENSLRFEIALPSVSYETKEYFQIALNRALTLFNQVFEEQDEILLVTDIYTEKDKTFLQRKPLNIYLKYIKHRQILLKLRHYLMSSTMGEEESNSITHRYIIPCRKTDLRYVQLLKAIIYEDFPHPSTILKNEQEAGYDVYFINNSKKLIFHLYDDRGCDILASSQESLHKLYHDFNDWIQEYDRKEIDHLFKGEVHE</sequence>
<dbReference type="Proteomes" id="UP000198553">
    <property type="component" value="Unassembled WGS sequence"/>
</dbReference>
<keyword evidence="3" id="KW-1185">Reference proteome</keyword>
<evidence type="ECO:0000259" key="1">
    <source>
        <dbReference type="Pfam" id="PF13021"/>
    </source>
</evidence>
<dbReference type="RefSeq" id="WP_090747405.1">
    <property type="nucleotide sequence ID" value="NZ_FOBW01000010.1"/>
</dbReference>
<gene>
    <name evidence="2" type="ORF">SAMN05192533_110202</name>
</gene>
<reference evidence="3" key="1">
    <citation type="submission" date="2016-10" db="EMBL/GenBank/DDBJ databases">
        <authorList>
            <person name="Varghese N."/>
            <person name="Submissions S."/>
        </authorList>
    </citation>
    <scope>NUCLEOTIDE SEQUENCE [LARGE SCALE GENOMIC DNA]</scope>
    <source>
        <strain evidence="3">B48,IBRC-M 10115,DSM 25386,CECT 8001</strain>
    </source>
</reference>
<organism evidence="2 3">
    <name type="scientific">Mesobacillus persicus</name>
    <dbReference type="NCBI Taxonomy" id="930146"/>
    <lineage>
        <taxon>Bacteria</taxon>
        <taxon>Bacillati</taxon>
        <taxon>Bacillota</taxon>
        <taxon>Bacilli</taxon>
        <taxon>Bacillales</taxon>
        <taxon>Bacillaceae</taxon>
        <taxon>Mesobacillus</taxon>
    </lineage>
</organism>
<dbReference type="OrthoDB" id="72213at2"/>
<dbReference type="Pfam" id="PF13021">
    <property type="entry name" value="DUF3885"/>
    <property type="match status" value="1"/>
</dbReference>
<dbReference type="STRING" id="930146.SAMN05192533_110202"/>
<dbReference type="InterPro" id="IPR024976">
    <property type="entry name" value="DUF3885"/>
</dbReference>
<name>A0A1H8F330_9BACI</name>
<evidence type="ECO:0000313" key="2">
    <source>
        <dbReference type="EMBL" id="SEN26066.1"/>
    </source>
</evidence>
<dbReference type="AlphaFoldDB" id="A0A1H8F330"/>
<evidence type="ECO:0000313" key="3">
    <source>
        <dbReference type="Proteomes" id="UP000198553"/>
    </source>
</evidence>
<proteinExistence type="predicted"/>
<dbReference type="EMBL" id="FOBW01000010">
    <property type="protein sequence ID" value="SEN26066.1"/>
    <property type="molecule type" value="Genomic_DNA"/>
</dbReference>
<accession>A0A1H8F330</accession>